<keyword evidence="1" id="KW-0732">Signal</keyword>
<dbReference type="InterPro" id="IPR053147">
    <property type="entry name" value="Hsp_HslJ-like"/>
</dbReference>
<dbReference type="PANTHER" id="PTHR35535:SF2">
    <property type="entry name" value="DUF306 DOMAIN-CONTAINING PROTEIN"/>
    <property type="match status" value="1"/>
</dbReference>
<comment type="caution">
    <text evidence="4">The sequence shown here is derived from an EMBL/GenBank/DDBJ whole genome shotgun (WGS) entry which is preliminary data.</text>
</comment>
<dbReference type="Pfam" id="PF14302">
    <property type="entry name" value="DUF4377"/>
    <property type="match status" value="1"/>
</dbReference>
<protein>
    <submittedName>
        <fullName evidence="4">Heat shock protein HslJ</fullName>
    </submittedName>
</protein>
<keyword evidence="5" id="KW-1185">Reference proteome</keyword>
<gene>
    <name evidence="4" type="ORF">DFR36_10799</name>
</gene>
<evidence type="ECO:0000256" key="1">
    <source>
        <dbReference type="SAM" id="SignalP"/>
    </source>
</evidence>
<proteinExistence type="predicted"/>
<dbReference type="Gene3D" id="2.40.128.270">
    <property type="match status" value="1"/>
</dbReference>
<feature type="chain" id="PRO_5016392141" evidence="1">
    <location>
        <begin position="24"/>
        <end position="283"/>
    </location>
</feature>
<organism evidence="4 5">
    <name type="scientific">Melaminivora alkalimesophila</name>
    <dbReference type="NCBI Taxonomy" id="1165852"/>
    <lineage>
        <taxon>Bacteria</taxon>
        <taxon>Pseudomonadati</taxon>
        <taxon>Pseudomonadota</taxon>
        <taxon>Betaproteobacteria</taxon>
        <taxon>Burkholderiales</taxon>
        <taxon>Comamonadaceae</taxon>
        <taxon>Melaminivora</taxon>
    </lineage>
</organism>
<sequence>MRLSLPLQALSVAGLAALMTACAGNPAGADASAPPGVQGTVVSQPSTGAPAAAITPQLTTHDWELVAMADTRGRSDTRWRVPGERAPRLHFEDGRVSVQNLCNVLRSSYRLQGRDLVLSQGVSTKRACPNSSLMDLERRMGQQLQGAASYEIRNNAGGPPLLVLHFRDGSRWELTGVPTAQTRHGSAGERMFLEVAPERMACSHGVVANAQCLKVREIYYDHNGVRQSAGPWQPLYGEIEGYAHERGQRNILRVNRFERPNPPADAPGAVYVLDMVVETERVR</sequence>
<dbReference type="InterPro" id="IPR005184">
    <property type="entry name" value="DUF306_Meta_HslJ"/>
</dbReference>
<dbReference type="InterPro" id="IPR038670">
    <property type="entry name" value="HslJ-like_sf"/>
</dbReference>
<dbReference type="EMBL" id="QGUB01000007">
    <property type="protein sequence ID" value="PWW44633.1"/>
    <property type="molecule type" value="Genomic_DNA"/>
</dbReference>
<dbReference type="RefSeq" id="WP_040436724.1">
    <property type="nucleotide sequence ID" value="NZ_ALEE01000593.1"/>
</dbReference>
<feature type="signal peptide" evidence="1">
    <location>
        <begin position="1"/>
        <end position="23"/>
    </location>
</feature>
<name>A0A317RDL7_9BURK</name>
<feature type="domain" description="DUF306" evidence="2">
    <location>
        <begin position="57"/>
        <end position="169"/>
    </location>
</feature>
<evidence type="ECO:0000313" key="4">
    <source>
        <dbReference type="EMBL" id="PWW44633.1"/>
    </source>
</evidence>
<evidence type="ECO:0000313" key="5">
    <source>
        <dbReference type="Proteomes" id="UP000246483"/>
    </source>
</evidence>
<dbReference type="PANTHER" id="PTHR35535">
    <property type="entry name" value="HEAT SHOCK PROTEIN HSLJ"/>
    <property type="match status" value="1"/>
</dbReference>
<accession>A0A317RDL7</accession>
<reference evidence="4 5" key="1">
    <citation type="submission" date="2018-05" db="EMBL/GenBank/DDBJ databases">
        <title>Genomic Encyclopedia of Type Strains, Phase IV (KMG-IV): sequencing the most valuable type-strain genomes for metagenomic binning, comparative biology and taxonomic classification.</title>
        <authorList>
            <person name="Goeker M."/>
        </authorList>
    </citation>
    <scope>NUCLEOTIDE SEQUENCE [LARGE SCALE GENOMIC DNA]</scope>
    <source>
        <strain evidence="4 5">DSM 26006</strain>
    </source>
</reference>
<dbReference type="Proteomes" id="UP000246483">
    <property type="component" value="Unassembled WGS sequence"/>
</dbReference>
<dbReference type="AlphaFoldDB" id="A0A317RDL7"/>
<evidence type="ECO:0000259" key="3">
    <source>
        <dbReference type="Pfam" id="PF14302"/>
    </source>
</evidence>
<keyword evidence="4" id="KW-0346">Stress response</keyword>
<dbReference type="PROSITE" id="PS51257">
    <property type="entry name" value="PROKAR_LIPOPROTEIN"/>
    <property type="match status" value="1"/>
</dbReference>
<feature type="domain" description="DUF4377" evidence="3">
    <location>
        <begin position="194"/>
        <end position="278"/>
    </location>
</feature>
<evidence type="ECO:0000259" key="2">
    <source>
        <dbReference type="Pfam" id="PF03724"/>
    </source>
</evidence>
<dbReference type="InterPro" id="IPR025485">
    <property type="entry name" value="DUF4377"/>
</dbReference>
<dbReference type="OrthoDB" id="7871744at2"/>
<dbReference type="Pfam" id="PF03724">
    <property type="entry name" value="META"/>
    <property type="match status" value="1"/>
</dbReference>